<dbReference type="AlphaFoldDB" id="A0AA86SHM3"/>
<keyword evidence="2" id="KW-1185">Reference proteome</keyword>
<proteinExistence type="predicted"/>
<protein>
    <submittedName>
        <fullName evidence="1">Uncharacterized protein</fullName>
    </submittedName>
</protein>
<evidence type="ECO:0000313" key="2">
    <source>
        <dbReference type="Proteomes" id="UP001189624"/>
    </source>
</evidence>
<evidence type="ECO:0000313" key="1">
    <source>
        <dbReference type="EMBL" id="CAJ1940293.1"/>
    </source>
</evidence>
<sequence length="123" mass="13904">MLWKNPSPFSRVFQSPLALLRLRSLLGTFCRFQIRYQERLFQHLYGFLYDLRGSASILTGVEPSPLTKLEDYTIPPPWVPFPTTVAFRYFDIARIASCGSDDASGVSVRTGWVVVSRTAISSP</sequence>
<accession>A0AA86SHM3</accession>
<dbReference type="Gramene" id="rna-AYBTSS11_LOCUS9624">
    <property type="protein sequence ID" value="CAJ1940293.1"/>
    <property type="gene ID" value="gene-AYBTSS11_LOCUS9624"/>
</dbReference>
<name>A0AA86SHM3_9FABA</name>
<organism evidence="1 2">
    <name type="scientific">Sphenostylis stenocarpa</name>
    <dbReference type="NCBI Taxonomy" id="92480"/>
    <lineage>
        <taxon>Eukaryota</taxon>
        <taxon>Viridiplantae</taxon>
        <taxon>Streptophyta</taxon>
        <taxon>Embryophyta</taxon>
        <taxon>Tracheophyta</taxon>
        <taxon>Spermatophyta</taxon>
        <taxon>Magnoliopsida</taxon>
        <taxon>eudicotyledons</taxon>
        <taxon>Gunneridae</taxon>
        <taxon>Pentapetalae</taxon>
        <taxon>rosids</taxon>
        <taxon>fabids</taxon>
        <taxon>Fabales</taxon>
        <taxon>Fabaceae</taxon>
        <taxon>Papilionoideae</taxon>
        <taxon>50 kb inversion clade</taxon>
        <taxon>NPAAA clade</taxon>
        <taxon>indigoferoid/millettioid clade</taxon>
        <taxon>Phaseoleae</taxon>
        <taxon>Sphenostylis</taxon>
    </lineage>
</organism>
<reference evidence="1" key="1">
    <citation type="submission" date="2023-10" db="EMBL/GenBank/DDBJ databases">
        <authorList>
            <person name="Domelevo Entfellner J.-B."/>
        </authorList>
    </citation>
    <scope>NUCLEOTIDE SEQUENCE</scope>
</reference>
<dbReference type="Proteomes" id="UP001189624">
    <property type="component" value="Chromosome 3"/>
</dbReference>
<dbReference type="EMBL" id="OY731400">
    <property type="protein sequence ID" value="CAJ1940293.1"/>
    <property type="molecule type" value="Genomic_DNA"/>
</dbReference>
<gene>
    <name evidence="1" type="ORF">AYBTSS11_LOCUS9624</name>
</gene>